<evidence type="ECO:0000256" key="8">
    <source>
        <dbReference type="ARBA" id="ARBA00023306"/>
    </source>
</evidence>
<keyword evidence="8" id="KW-0131">Cell cycle</keyword>
<dbReference type="EMBL" id="BSNM01000016">
    <property type="protein sequence ID" value="GLQ33127.1"/>
    <property type="molecule type" value="Genomic_DNA"/>
</dbReference>
<evidence type="ECO:0000256" key="11">
    <source>
        <dbReference type="ARBA" id="ARBA00033158"/>
    </source>
</evidence>
<evidence type="ECO:0000313" key="13">
    <source>
        <dbReference type="Proteomes" id="UP001161389"/>
    </source>
</evidence>
<evidence type="ECO:0000256" key="9">
    <source>
        <dbReference type="ARBA" id="ARBA00024910"/>
    </source>
</evidence>
<name>A0AA37SBL3_9GAMM</name>
<comment type="similarity">
    <text evidence="2">Belongs to the ZapA family. Type 1 subfamily.</text>
</comment>
<dbReference type="RefSeq" id="WP_284383384.1">
    <property type="nucleotide sequence ID" value="NZ_BSNM01000016.1"/>
</dbReference>
<evidence type="ECO:0000256" key="6">
    <source>
        <dbReference type="ARBA" id="ARBA00023054"/>
    </source>
</evidence>
<evidence type="ECO:0000256" key="10">
    <source>
        <dbReference type="ARBA" id="ARBA00026068"/>
    </source>
</evidence>
<dbReference type="AlphaFoldDB" id="A0AA37SBL3"/>
<reference evidence="12" key="1">
    <citation type="journal article" date="2014" name="Int. J. Syst. Evol. Microbiol.">
        <title>Complete genome sequence of Corynebacterium casei LMG S-19264T (=DSM 44701T), isolated from a smear-ripened cheese.</title>
        <authorList>
            <consortium name="US DOE Joint Genome Institute (JGI-PGF)"/>
            <person name="Walter F."/>
            <person name="Albersmeier A."/>
            <person name="Kalinowski J."/>
            <person name="Ruckert C."/>
        </authorList>
    </citation>
    <scope>NUCLEOTIDE SEQUENCE</scope>
    <source>
        <strain evidence="12">NBRC 110071</strain>
    </source>
</reference>
<comment type="caution">
    <text evidence="12">The sequence shown here is derived from an EMBL/GenBank/DDBJ whole genome shotgun (WGS) entry which is preliminary data.</text>
</comment>
<dbReference type="InterPro" id="IPR036192">
    <property type="entry name" value="Cell_div_ZapA-like_sf"/>
</dbReference>
<dbReference type="InterPro" id="IPR042233">
    <property type="entry name" value="Cell_div_ZapA_N"/>
</dbReference>
<dbReference type="GO" id="GO:0005829">
    <property type="term" value="C:cytosol"/>
    <property type="evidence" value="ECO:0007669"/>
    <property type="project" value="TreeGrafter"/>
</dbReference>
<keyword evidence="13" id="KW-1185">Reference proteome</keyword>
<evidence type="ECO:0000256" key="2">
    <source>
        <dbReference type="ARBA" id="ARBA00010074"/>
    </source>
</evidence>
<protein>
    <recommendedName>
        <fullName evidence="3">Cell division protein ZapA</fullName>
    </recommendedName>
    <alternativeName>
        <fullName evidence="11">Z ring-associated protein ZapA</fullName>
    </alternativeName>
</protein>
<comment type="subunit">
    <text evidence="10">Homodimer. Interacts with FtsZ.</text>
</comment>
<comment type="subcellular location">
    <subcellularLocation>
        <location evidence="1">Cytoplasm</location>
    </subcellularLocation>
</comment>
<keyword evidence="7" id="KW-0717">Septation</keyword>
<sequence>MSDVETVKVSILDKEYLVNCPKEARASLEQSARHLDHKMREIRATGKVIGLERIAVMAALNITHEALSREQSQGVNQDQLQQLADRLDAALTKNHSLPFNDDTSDQGSL</sequence>
<dbReference type="GO" id="GO:0000917">
    <property type="term" value="P:division septum assembly"/>
    <property type="evidence" value="ECO:0007669"/>
    <property type="project" value="UniProtKB-KW"/>
</dbReference>
<keyword evidence="5 12" id="KW-0132">Cell division</keyword>
<dbReference type="Pfam" id="PF05164">
    <property type="entry name" value="ZapA"/>
    <property type="match status" value="1"/>
</dbReference>
<dbReference type="GO" id="GO:0043093">
    <property type="term" value="P:FtsZ-dependent cytokinesis"/>
    <property type="evidence" value="ECO:0007669"/>
    <property type="project" value="TreeGrafter"/>
</dbReference>
<evidence type="ECO:0000256" key="4">
    <source>
        <dbReference type="ARBA" id="ARBA00022490"/>
    </source>
</evidence>
<dbReference type="GO" id="GO:0030428">
    <property type="term" value="C:cell septum"/>
    <property type="evidence" value="ECO:0007669"/>
    <property type="project" value="TreeGrafter"/>
</dbReference>
<dbReference type="PANTHER" id="PTHR34981">
    <property type="entry name" value="CELL DIVISION PROTEIN ZAPA"/>
    <property type="match status" value="1"/>
</dbReference>
<dbReference type="Proteomes" id="UP001161389">
    <property type="component" value="Unassembled WGS sequence"/>
</dbReference>
<keyword evidence="6" id="KW-0175">Coiled coil</keyword>
<organism evidence="12 13">
    <name type="scientific">Litoribrevibacter albus</name>
    <dbReference type="NCBI Taxonomy" id="1473156"/>
    <lineage>
        <taxon>Bacteria</taxon>
        <taxon>Pseudomonadati</taxon>
        <taxon>Pseudomonadota</taxon>
        <taxon>Gammaproteobacteria</taxon>
        <taxon>Oceanospirillales</taxon>
        <taxon>Oceanospirillaceae</taxon>
        <taxon>Litoribrevibacter</taxon>
    </lineage>
</organism>
<dbReference type="PANTHER" id="PTHR34981:SF1">
    <property type="entry name" value="CELL DIVISION PROTEIN ZAPA"/>
    <property type="match status" value="1"/>
</dbReference>
<evidence type="ECO:0000256" key="3">
    <source>
        <dbReference type="ARBA" id="ARBA00015195"/>
    </source>
</evidence>
<evidence type="ECO:0000256" key="7">
    <source>
        <dbReference type="ARBA" id="ARBA00023210"/>
    </source>
</evidence>
<dbReference type="SUPFAM" id="SSF102829">
    <property type="entry name" value="Cell division protein ZapA-like"/>
    <property type="match status" value="1"/>
</dbReference>
<dbReference type="InterPro" id="IPR007838">
    <property type="entry name" value="Cell_div_ZapA-like"/>
</dbReference>
<evidence type="ECO:0000256" key="5">
    <source>
        <dbReference type="ARBA" id="ARBA00022618"/>
    </source>
</evidence>
<accession>A0AA37SBL3</accession>
<comment type="function">
    <text evidence="9">Activator of cell division through the inhibition of FtsZ GTPase activity, therefore promoting FtsZ assembly into bundles of protofilaments necessary for the formation of the division Z ring. It is recruited early at mid-cell but it is not essential for cell division.</text>
</comment>
<reference evidence="12" key="2">
    <citation type="submission" date="2023-01" db="EMBL/GenBank/DDBJ databases">
        <title>Draft genome sequence of Litoribrevibacter albus strain NBRC 110071.</title>
        <authorList>
            <person name="Sun Q."/>
            <person name="Mori K."/>
        </authorList>
    </citation>
    <scope>NUCLEOTIDE SEQUENCE</scope>
    <source>
        <strain evidence="12">NBRC 110071</strain>
    </source>
</reference>
<gene>
    <name evidence="12" type="primary">zapA</name>
    <name evidence="12" type="ORF">GCM10007876_36060</name>
</gene>
<dbReference type="Gene3D" id="3.30.160.880">
    <property type="entry name" value="Cell division protein ZapA protomer, N-terminal domain"/>
    <property type="match status" value="1"/>
</dbReference>
<keyword evidence="4" id="KW-0963">Cytoplasm</keyword>
<dbReference type="GO" id="GO:0032153">
    <property type="term" value="C:cell division site"/>
    <property type="evidence" value="ECO:0007669"/>
    <property type="project" value="TreeGrafter"/>
</dbReference>
<evidence type="ECO:0000313" key="12">
    <source>
        <dbReference type="EMBL" id="GLQ33127.1"/>
    </source>
</evidence>
<dbReference type="Gene3D" id="1.20.5.50">
    <property type="match status" value="1"/>
</dbReference>
<evidence type="ECO:0000256" key="1">
    <source>
        <dbReference type="ARBA" id="ARBA00004496"/>
    </source>
</evidence>
<proteinExistence type="inferred from homology"/>
<dbReference type="GO" id="GO:0000921">
    <property type="term" value="P:septin ring assembly"/>
    <property type="evidence" value="ECO:0007669"/>
    <property type="project" value="TreeGrafter"/>
</dbReference>